<dbReference type="Proteomes" id="UP001066276">
    <property type="component" value="Chromosome 4_1"/>
</dbReference>
<accession>A0AAV7TCN8</accession>
<protein>
    <submittedName>
        <fullName evidence="1">Uncharacterized protein</fullName>
    </submittedName>
</protein>
<evidence type="ECO:0000313" key="2">
    <source>
        <dbReference type="Proteomes" id="UP001066276"/>
    </source>
</evidence>
<proteinExistence type="predicted"/>
<name>A0AAV7TCN8_PLEWA</name>
<reference evidence="1" key="1">
    <citation type="journal article" date="2022" name="bioRxiv">
        <title>Sequencing and chromosome-scale assembly of the giantPleurodeles waltlgenome.</title>
        <authorList>
            <person name="Brown T."/>
            <person name="Elewa A."/>
            <person name="Iarovenko S."/>
            <person name="Subramanian E."/>
            <person name="Araus A.J."/>
            <person name="Petzold A."/>
            <person name="Susuki M."/>
            <person name="Suzuki K.-i.T."/>
            <person name="Hayashi T."/>
            <person name="Toyoda A."/>
            <person name="Oliveira C."/>
            <person name="Osipova E."/>
            <person name="Leigh N.D."/>
            <person name="Simon A."/>
            <person name="Yun M.H."/>
        </authorList>
    </citation>
    <scope>NUCLEOTIDE SEQUENCE</scope>
    <source>
        <strain evidence="1">20211129_DDA</strain>
        <tissue evidence="1">Liver</tissue>
    </source>
</reference>
<dbReference type="AlphaFoldDB" id="A0AAV7TCN8"/>
<evidence type="ECO:0000313" key="1">
    <source>
        <dbReference type="EMBL" id="KAJ1173985.1"/>
    </source>
</evidence>
<dbReference type="EMBL" id="JANPWB010000007">
    <property type="protein sequence ID" value="KAJ1173985.1"/>
    <property type="molecule type" value="Genomic_DNA"/>
</dbReference>
<organism evidence="1 2">
    <name type="scientific">Pleurodeles waltl</name>
    <name type="common">Iberian ribbed newt</name>
    <dbReference type="NCBI Taxonomy" id="8319"/>
    <lineage>
        <taxon>Eukaryota</taxon>
        <taxon>Metazoa</taxon>
        <taxon>Chordata</taxon>
        <taxon>Craniata</taxon>
        <taxon>Vertebrata</taxon>
        <taxon>Euteleostomi</taxon>
        <taxon>Amphibia</taxon>
        <taxon>Batrachia</taxon>
        <taxon>Caudata</taxon>
        <taxon>Salamandroidea</taxon>
        <taxon>Salamandridae</taxon>
        <taxon>Pleurodelinae</taxon>
        <taxon>Pleurodeles</taxon>
    </lineage>
</organism>
<sequence length="162" mass="17761">MYTQEGLKRLAGEWCYGGGPRHPKTELTLRAERSEGHDPILGLRPCRALRPFAASACCDPLQLPPAATLCSFRRGPRAGRSGFAGLRCSGLRRNKLALYQHMISSDVPEVIRGRPPAVSCEEQKISSGPVRTTTRSGAGRWHFHAPGMPLPSQLLVFPVWFG</sequence>
<gene>
    <name evidence="1" type="ORF">NDU88_005809</name>
</gene>
<comment type="caution">
    <text evidence="1">The sequence shown here is derived from an EMBL/GenBank/DDBJ whole genome shotgun (WGS) entry which is preliminary data.</text>
</comment>
<keyword evidence="2" id="KW-1185">Reference proteome</keyword>